<feature type="compositionally biased region" description="Basic and acidic residues" evidence="5">
    <location>
        <begin position="316"/>
        <end position="334"/>
    </location>
</feature>
<feature type="compositionally biased region" description="Acidic residues" evidence="5">
    <location>
        <begin position="93"/>
        <end position="103"/>
    </location>
</feature>
<evidence type="ECO:0000259" key="6">
    <source>
        <dbReference type="PROSITE" id="PS50023"/>
    </source>
</evidence>
<feature type="compositionally biased region" description="Basic and acidic residues" evidence="5">
    <location>
        <begin position="431"/>
        <end position="459"/>
    </location>
</feature>
<feature type="region of interest" description="Disordered" evidence="5">
    <location>
        <begin position="1"/>
        <end position="118"/>
    </location>
</feature>
<evidence type="ECO:0000256" key="5">
    <source>
        <dbReference type="SAM" id="MobiDB-lite"/>
    </source>
</evidence>
<comment type="caution">
    <text evidence="7">The sequence shown here is derived from an EMBL/GenBank/DDBJ whole genome shotgun (WGS) entry which is preliminary data.</text>
</comment>
<evidence type="ECO:0000256" key="2">
    <source>
        <dbReference type="ARBA" id="ARBA00022833"/>
    </source>
</evidence>
<keyword evidence="8" id="KW-1185">Reference proteome</keyword>
<feature type="compositionally biased region" description="Basic and acidic residues" evidence="5">
    <location>
        <begin position="406"/>
        <end position="416"/>
    </location>
</feature>
<evidence type="ECO:0000256" key="3">
    <source>
        <dbReference type="ARBA" id="ARBA00023038"/>
    </source>
</evidence>
<gene>
    <name evidence="7" type="ORF">P5673_029501</name>
</gene>
<keyword evidence="3 4" id="KW-0440">LIM domain</keyword>
<feature type="compositionally biased region" description="Polar residues" evidence="5">
    <location>
        <begin position="419"/>
        <end position="429"/>
    </location>
</feature>
<feature type="region of interest" description="Disordered" evidence="5">
    <location>
        <begin position="494"/>
        <end position="672"/>
    </location>
</feature>
<feature type="compositionally biased region" description="Polar residues" evidence="5">
    <location>
        <begin position="632"/>
        <end position="653"/>
    </location>
</feature>
<evidence type="ECO:0000313" key="8">
    <source>
        <dbReference type="Proteomes" id="UP001249851"/>
    </source>
</evidence>
<feature type="domain" description="LIM zinc-binding" evidence="6">
    <location>
        <begin position="722"/>
        <end position="782"/>
    </location>
</feature>
<feature type="compositionally biased region" description="Polar residues" evidence="5">
    <location>
        <begin position="551"/>
        <end position="561"/>
    </location>
</feature>
<feature type="compositionally biased region" description="Basic and acidic residues" evidence="5">
    <location>
        <begin position="654"/>
        <end position="672"/>
    </location>
</feature>
<protein>
    <submittedName>
        <fullName evidence="7">LIM domain-containing protein PLIM2a</fullName>
    </submittedName>
</protein>
<dbReference type="Gene3D" id="2.10.110.10">
    <property type="entry name" value="Cysteine Rich Protein"/>
    <property type="match status" value="1"/>
</dbReference>
<reference evidence="7" key="1">
    <citation type="journal article" date="2023" name="G3 (Bethesda)">
        <title>Whole genome assembly and annotation of the endangered Caribbean coral Acropora cervicornis.</title>
        <authorList>
            <person name="Selwyn J.D."/>
            <person name="Vollmer S.V."/>
        </authorList>
    </citation>
    <scope>NUCLEOTIDE SEQUENCE</scope>
    <source>
        <strain evidence="7">K2</strain>
    </source>
</reference>
<evidence type="ECO:0000256" key="4">
    <source>
        <dbReference type="PROSITE-ProRule" id="PRU00125"/>
    </source>
</evidence>
<organism evidence="7 8">
    <name type="scientific">Acropora cervicornis</name>
    <name type="common">Staghorn coral</name>
    <dbReference type="NCBI Taxonomy" id="6130"/>
    <lineage>
        <taxon>Eukaryota</taxon>
        <taxon>Metazoa</taxon>
        <taxon>Cnidaria</taxon>
        <taxon>Anthozoa</taxon>
        <taxon>Hexacorallia</taxon>
        <taxon>Scleractinia</taxon>
        <taxon>Astrocoeniina</taxon>
        <taxon>Acroporidae</taxon>
        <taxon>Acropora</taxon>
    </lineage>
</organism>
<keyword evidence="1 4" id="KW-0479">Metal-binding</keyword>
<feature type="compositionally biased region" description="Low complexity" evidence="5">
    <location>
        <begin position="32"/>
        <end position="58"/>
    </location>
</feature>
<dbReference type="PROSITE" id="PS50023">
    <property type="entry name" value="LIM_DOMAIN_2"/>
    <property type="match status" value="1"/>
</dbReference>
<dbReference type="GO" id="GO:0046872">
    <property type="term" value="F:metal ion binding"/>
    <property type="evidence" value="ECO:0007669"/>
    <property type="project" value="UniProtKB-KW"/>
</dbReference>
<feature type="compositionally biased region" description="Polar residues" evidence="5">
    <location>
        <begin position="1"/>
        <end position="11"/>
    </location>
</feature>
<feature type="compositionally biased region" description="Basic and acidic residues" evidence="5">
    <location>
        <begin position="12"/>
        <end position="27"/>
    </location>
</feature>
<keyword evidence="2 4" id="KW-0862">Zinc</keyword>
<sequence>MADGGLNNSRSAEGKPGKPGKLSHDLLNKFTPDPGLTQGQLLPGPGSRLSSQSLLWSSEDATTSQENFKSKKTASVRIKEPNENEEYLSPSSADEDMLSDEEAGQEKKKKKRSIKSKLTSPFKRVKSFFKRKKSPIRVKSCEALSTEHYKPTDVQTNAGCDDSLRHRTKSEPSLTDAKLNTSFAEPVLDRPHSDLLSNLNTDELLQGLNKMQGKGQDKSQDSAFEEGAMSSESLHSTGTPLDWSLRSSDGGAEGEERGISMALGQRKEQHITYTYACMLHQGAARDKIKAAPKHRRPPTRIQAKTSSVSLKNNPVEPHRRSKTDPNHLSNKEGESPEQSSEGGKNSDVASETKLETLEVTYEPSKESVVADLKMKGNDILASLSESPEDARQNNVRNSTEEQDTLQAEREKAKEDLIIESNTGNEQTELSLEEKENENVNDEGNKRIDGKETPQPERVEENEVLKEVNGKAELNRPLLGGNGRSESLQLFEVKGKAKEVNPRDDHSALRKGQSLISRESNVKAPIIPLTELIRKPQQSQEIKEHRQERSDLQNSTEKQISGQEELKDSSSSQEESKDSASEEIEALSATDVLKKATNKEEVSGQPAWVQLANKRRRSQRLSQLIEDGGQEYNKASLNTPSSLSSVPAQNNAMKKNNDEKDVKPSSSVKERPKVPVKPVNLSHKAPLTKPLPLSKAVNITEEIRLPSAKPVVQKKPALNNQLDKCAVCDRRVYQMEKCNFDSSVLHKQCIKCAVCKRLLTVGNFVMAERKVYCKPHAKTVAVSS</sequence>
<feature type="region of interest" description="Disordered" evidence="5">
    <location>
        <begin position="210"/>
        <end position="255"/>
    </location>
</feature>
<feature type="compositionally biased region" description="Basic and acidic residues" evidence="5">
    <location>
        <begin position="591"/>
        <end position="601"/>
    </location>
</feature>
<dbReference type="CDD" id="cd09358">
    <property type="entry name" value="LIM_Mical_like"/>
    <property type="match status" value="1"/>
</dbReference>
<accession>A0AAD9UU10</accession>
<feature type="compositionally biased region" description="Polar residues" evidence="5">
    <location>
        <begin position="230"/>
        <end position="239"/>
    </location>
</feature>
<feature type="compositionally biased region" description="Basic and acidic residues" evidence="5">
    <location>
        <begin position="540"/>
        <end position="550"/>
    </location>
</feature>
<feature type="compositionally biased region" description="Polar residues" evidence="5">
    <location>
        <begin position="302"/>
        <end position="312"/>
    </location>
</feature>
<dbReference type="PANTHER" id="PTHR24206">
    <property type="entry name" value="OS06G0237300 PROTEIN"/>
    <property type="match status" value="1"/>
</dbReference>
<feature type="region of interest" description="Disordered" evidence="5">
    <location>
        <begin position="380"/>
        <end position="459"/>
    </location>
</feature>
<dbReference type="EMBL" id="JARQWQ010000118">
    <property type="protein sequence ID" value="KAK2549903.1"/>
    <property type="molecule type" value="Genomic_DNA"/>
</dbReference>
<dbReference type="SMART" id="SM00132">
    <property type="entry name" value="LIM"/>
    <property type="match status" value="1"/>
</dbReference>
<evidence type="ECO:0000313" key="7">
    <source>
        <dbReference type="EMBL" id="KAK2549903.1"/>
    </source>
</evidence>
<feature type="region of interest" description="Disordered" evidence="5">
    <location>
        <begin position="152"/>
        <end position="177"/>
    </location>
</feature>
<dbReference type="AlphaFoldDB" id="A0AAD9UU10"/>
<feature type="region of interest" description="Disordered" evidence="5">
    <location>
        <begin position="287"/>
        <end position="367"/>
    </location>
</feature>
<feature type="compositionally biased region" description="Basic and acidic residues" evidence="5">
    <location>
        <begin position="563"/>
        <end position="579"/>
    </location>
</feature>
<dbReference type="InterPro" id="IPR001781">
    <property type="entry name" value="Znf_LIM"/>
</dbReference>
<reference evidence="7" key="2">
    <citation type="journal article" date="2023" name="Science">
        <title>Genomic signatures of disease resistance in endangered staghorn corals.</title>
        <authorList>
            <person name="Vollmer S.V."/>
            <person name="Selwyn J.D."/>
            <person name="Despard B.A."/>
            <person name="Roesel C.L."/>
        </authorList>
    </citation>
    <scope>NUCLEOTIDE SEQUENCE</scope>
    <source>
        <strain evidence="7">K2</strain>
    </source>
</reference>
<name>A0AAD9UU10_ACRCE</name>
<dbReference type="Pfam" id="PF00412">
    <property type="entry name" value="LIM"/>
    <property type="match status" value="1"/>
</dbReference>
<evidence type="ECO:0000256" key="1">
    <source>
        <dbReference type="ARBA" id="ARBA00022723"/>
    </source>
</evidence>
<dbReference type="Proteomes" id="UP001249851">
    <property type="component" value="Unassembled WGS sequence"/>
</dbReference>
<feature type="compositionally biased region" description="Basic and acidic residues" evidence="5">
    <location>
        <begin position="494"/>
        <end position="507"/>
    </location>
</feature>
<proteinExistence type="predicted"/>